<organism evidence="2 3">
    <name type="scientific">Candidatus Wolbachia massiliensis</name>
    <dbReference type="NCBI Taxonomy" id="1845000"/>
    <lineage>
        <taxon>Bacteria</taxon>
        <taxon>Pseudomonadati</taxon>
        <taxon>Pseudomonadota</taxon>
        <taxon>Alphaproteobacteria</taxon>
        <taxon>Rickettsiales</taxon>
        <taxon>Anaplasmataceae</taxon>
        <taxon>Wolbachieae</taxon>
        <taxon>Wolbachia</taxon>
    </lineage>
</organism>
<dbReference type="RefSeq" id="WP_191111592.1">
    <property type="nucleotide sequence ID" value="NZ_CP061738.1"/>
</dbReference>
<protein>
    <submittedName>
        <fullName evidence="2">TenA family protein</fullName>
    </submittedName>
</protein>
<feature type="domain" description="Thiaminase-2/PQQC" evidence="1">
    <location>
        <begin position="21"/>
        <end position="215"/>
    </location>
</feature>
<dbReference type="PANTHER" id="PTHR43198:SF2">
    <property type="entry name" value="SI:CH1073-67J19.1-RELATED"/>
    <property type="match status" value="1"/>
</dbReference>
<reference evidence="2 3" key="1">
    <citation type="submission" date="2020-09" db="EMBL/GenBank/DDBJ databases">
        <title>An Earliest Endosymbiont, Wolbachia massiliensis sp. nov., Strain PL13 From the Bed Bug (Cimex hemipterius), Type strain of a New supergroup T.</title>
        <authorList>
            <person name="Laidoudi Y."/>
            <person name="Levasseur A."/>
            <person name="Medkour H."/>
            <person name="Maaloum M."/>
            <person name="BenKhedher M."/>
            <person name="Sambou M."/>
            <person name="Bassene H."/>
            <person name="Davoust B."/>
            <person name="Fenollar F."/>
            <person name="Raoult D."/>
            <person name="Mediannikov O."/>
        </authorList>
    </citation>
    <scope>NUCLEOTIDE SEQUENCE [LARGE SCALE GENOMIC DNA]</scope>
    <source>
        <strain evidence="2 3">PL13</strain>
    </source>
</reference>
<evidence type="ECO:0000313" key="3">
    <source>
        <dbReference type="Proteomes" id="UP000516514"/>
    </source>
</evidence>
<keyword evidence="3" id="KW-1185">Reference proteome</keyword>
<dbReference type="EMBL" id="CP061738">
    <property type="protein sequence ID" value="QOD38844.1"/>
    <property type="molecule type" value="Genomic_DNA"/>
</dbReference>
<dbReference type="SUPFAM" id="SSF48613">
    <property type="entry name" value="Heme oxygenase-like"/>
    <property type="match status" value="1"/>
</dbReference>
<dbReference type="KEGG" id="wms:ID128_04100"/>
<dbReference type="InterPro" id="IPR050967">
    <property type="entry name" value="Thiamine_Salvage_TenA"/>
</dbReference>
<sequence length="228" mass="27008">MYNNAKEEFYDIAIRESSDLIDKIREHPFNVELMNNTLDYEKFKFYLQQDFLYVTDCTRALLIIAAKANDIEIMDKLTYVAVGTFATRNYYREHFADCDLSDNHRKSKSCSAFTDFFMRVAYHDSIAEGLAASYPCFCIYQIVIRHIVESGIAPNNRYQKWIDFFNTEMADNMIDDVTKIINRLYEKYSNDERKNMLEFFRNGLELELAFWDEMYYSNTLQNVSTANC</sequence>
<accession>A0A7M3U359</accession>
<dbReference type="Proteomes" id="UP000516514">
    <property type="component" value="Chromosome"/>
</dbReference>
<dbReference type="GO" id="GO:0005829">
    <property type="term" value="C:cytosol"/>
    <property type="evidence" value="ECO:0007669"/>
    <property type="project" value="TreeGrafter"/>
</dbReference>
<dbReference type="CDD" id="cd19365">
    <property type="entry name" value="TenA_C-like"/>
    <property type="match status" value="1"/>
</dbReference>
<proteinExistence type="predicted"/>
<name>A0A7M3U359_9RICK</name>
<evidence type="ECO:0000259" key="1">
    <source>
        <dbReference type="Pfam" id="PF03070"/>
    </source>
</evidence>
<dbReference type="AlphaFoldDB" id="A0A7M3U359"/>
<dbReference type="Gene3D" id="1.20.910.10">
    <property type="entry name" value="Heme oxygenase-like"/>
    <property type="match status" value="1"/>
</dbReference>
<dbReference type="InterPro" id="IPR004305">
    <property type="entry name" value="Thiaminase-2/PQQC"/>
</dbReference>
<dbReference type="Pfam" id="PF03070">
    <property type="entry name" value="TENA_THI-4"/>
    <property type="match status" value="1"/>
</dbReference>
<dbReference type="PANTHER" id="PTHR43198">
    <property type="entry name" value="BIFUNCTIONAL TH2 PROTEIN"/>
    <property type="match status" value="1"/>
</dbReference>
<evidence type="ECO:0000313" key="2">
    <source>
        <dbReference type="EMBL" id="QOD38844.1"/>
    </source>
</evidence>
<gene>
    <name evidence="2" type="ORF">ID128_04100</name>
</gene>
<dbReference type="InterPro" id="IPR016084">
    <property type="entry name" value="Haem_Oase-like_multi-hlx"/>
</dbReference>